<proteinExistence type="predicted"/>
<dbReference type="Proteomes" id="UP000054279">
    <property type="component" value="Unassembled WGS sequence"/>
</dbReference>
<dbReference type="OrthoDB" id="3257710at2759"/>
<organism evidence="2 3">
    <name type="scientific">Sphaerobolus stellatus (strain SS14)</name>
    <dbReference type="NCBI Taxonomy" id="990650"/>
    <lineage>
        <taxon>Eukaryota</taxon>
        <taxon>Fungi</taxon>
        <taxon>Dikarya</taxon>
        <taxon>Basidiomycota</taxon>
        <taxon>Agaricomycotina</taxon>
        <taxon>Agaricomycetes</taxon>
        <taxon>Phallomycetidae</taxon>
        <taxon>Geastrales</taxon>
        <taxon>Sphaerobolaceae</taxon>
        <taxon>Sphaerobolus</taxon>
    </lineage>
</organism>
<accession>A0A0C9TXV4</accession>
<dbReference type="HOGENOM" id="CLU_059948_0_0_1"/>
<evidence type="ECO:0000313" key="3">
    <source>
        <dbReference type="Proteomes" id="UP000054279"/>
    </source>
</evidence>
<evidence type="ECO:0000256" key="1">
    <source>
        <dbReference type="SAM" id="Coils"/>
    </source>
</evidence>
<sequence length="349" mass="39912">MPPRVEDPTFQQAIEVNSRALIAEIRNQLEEAEELYQVVAQLLEQAAGTLRKNSEEGRRAKRQLITATERKRLLAAYRQGEIECPEPLPSSFTIQREEQSFPRGWISLTAIERGRRPPLTDPTALPPGIQVQETTQLYSYYLLPDLPETTYHIYADSIRTTTGMWLYLNVKNADKTETLYTLESFRKTGHPFTRSALTRCAEHHAPCVMVSISAIHPKRSMTDPRDVGRPFKLTVEGRKTIVEAPDRLDREWNPRRLTYGGQRFVWKDSKGRGSNGVSSLHEVVREWPDPKSKTGKKLDEVHPKPLVWGEAKFSKDKVCSVHMAGGLDQRFRELVLASELTKQMIQVHE</sequence>
<evidence type="ECO:0000313" key="2">
    <source>
        <dbReference type="EMBL" id="KIJ35298.1"/>
    </source>
</evidence>
<dbReference type="AlphaFoldDB" id="A0A0C9TXV4"/>
<dbReference type="EMBL" id="KN837190">
    <property type="protein sequence ID" value="KIJ35298.1"/>
    <property type="molecule type" value="Genomic_DNA"/>
</dbReference>
<keyword evidence="1" id="KW-0175">Coiled coil</keyword>
<feature type="coiled-coil region" evidence="1">
    <location>
        <begin position="15"/>
        <end position="45"/>
    </location>
</feature>
<name>A0A0C9TXV4_SPHS4</name>
<reference evidence="2 3" key="1">
    <citation type="submission" date="2014-06" db="EMBL/GenBank/DDBJ databases">
        <title>Evolutionary Origins and Diversification of the Mycorrhizal Mutualists.</title>
        <authorList>
            <consortium name="DOE Joint Genome Institute"/>
            <consortium name="Mycorrhizal Genomics Consortium"/>
            <person name="Kohler A."/>
            <person name="Kuo A."/>
            <person name="Nagy L.G."/>
            <person name="Floudas D."/>
            <person name="Copeland A."/>
            <person name="Barry K.W."/>
            <person name="Cichocki N."/>
            <person name="Veneault-Fourrey C."/>
            <person name="LaButti K."/>
            <person name="Lindquist E.A."/>
            <person name="Lipzen A."/>
            <person name="Lundell T."/>
            <person name="Morin E."/>
            <person name="Murat C."/>
            <person name="Riley R."/>
            <person name="Ohm R."/>
            <person name="Sun H."/>
            <person name="Tunlid A."/>
            <person name="Henrissat B."/>
            <person name="Grigoriev I.V."/>
            <person name="Hibbett D.S."/>
            <person name="Martin F."/>
        </authorList>
    </citation>
    <scope>NUCLEOTIDE SEQUENCE [LARGE SCALE GENOMIC DNA]</scope>
    <source>
        <strain evidence="2 3">SS14</strain>
    </source>
</reference>
<gene>
    <name evidence="2" type="ORF">M422DRAFT_34708</name>
</gene>
<keyword evidence="3" id="KW-1185">Reference proteome</keyword>
<protein>
    <submittedName>
        <fullName evidence="2">Uncharacterized protein</fullName>
    </submittedName>
</protein>